<keyword evidence="2" id="KW-0418">Kinase</keyword>
<dbReference type="InterPro" id="IPR043129">
    <property type="entry name" value="ATPase_NBD"/>
</dbReference>
<dbReference type="InterPro" id="IPR000600">
    <property type="entry name" value="ROK"/>
</dbReference>
<dbReference type="EMBL" id="BNJG01000004">
    <property type="protein sequence ID" value="GHO60079.1"/>
    <property type="molecule type" value="Genomic_DNA"/>
</dbReference>
<protein>
    <submittedName>
        <fullName evidence="2">Sugar kinase</fullName>
    </submittedName>
</protein>
<organism evidence="2 3">
    <name type="scientific">Ktedonobacter robiniae</name>
    <dbReference type="NCBI Taxonomy" id="2778365"/>
    <lineage>
        <taxon>Bacteria</taxon>
        <taxon>Bacillati</taxon>
        <taxon>Chloroflexota</taxon>
        <taxon>Ktedonobacteria</taxon>
        <taxon>Ktedonobacterales</taxon>
        <taxon>Ktedonobacteraceae</taxon>
        <taxon>Ktedonobacter</taxon>
    </lineage>
</organism>
<gene>
    <name evidence="2" type="ORF">KSB_85540</name>
</gene>
<proteinExistence type="inferred from homology"/>
<dbReference type="Gene3D" id="3.30.420.40">
    <property type="match status" value="2"/>
</dbReference>
<evidence type="ECO:0000256" key="1">
    <source>
        <dbReference type="ARBA" id="ARBA00006479"/>
    </source>
</evidence>
<evidence type="ECO:0000313" key="2">
    <source>
        <dbReference type="EMBL" id="GHO60079.1"/>
    </source>
</evidence>
<evidence type="ECO:0000313" key="3">
    <source>
        <dbReference type="Proteomes" id="UP000654345"/>
    </source>
</evidence>
<keyword evidence="2" id="KW-0808">Transferase</keyword>
<dbReference type="Proteomes" id="UP000654345">
    <property type="component" value="Unassembled WGS sequence"/>
</dbReference>
<reference evidence="2 3" key="1">
    <citation type="journal article" date="2021" name="Int. J. Syst. Evol. Microbiol.">
        <title>Reticulibacter mediterranei gen. nov., sp. nov., within the new family Reticulibacteraceae fam. nov., and Ktedonospora formicarum gen. nov., sp. nov., Ktedonobacter robiniae sp. nov., Dictyobacter formicarum sp. nov. and Dictyobacter arantiisoli sp. nov., belonging to the class Ktedonobacteria.</title>
        <authorList>
            <person name="Yabe S."/>
            <person name="Zheng Y."/>
            <person name="Wang C.M."/>
            <person name="Sakai Y."/>
            <person name="Abe K."/>
            <person name="Yokota A."/>
            <person name="Donadio S."/>
            <person name="Cavaletti L."/>
            <person name="Monciardini P."/>
        </authorList>
    </citation>
    <scope>NUCLEOTIDE SEQUENCE [LARGE SCALE GENOMIC DNA]</scope>
    <source>
        <strain evidence="2 3">SOSP1-30</strain>
    </source>
</reference>
<dbReference type="SUPFAM" id="SSF46785">
    <property type="entry name" value="Winged helix' DNA-binding domain"/>
    <property type="match status" value="1"/>
</dbReference>
<dbReference type="InterPro" id="IPR036388">
    <property type="entry name" value="WH-like_DNA-bd_sf"/>
</dbReference>
<dbReference type="PANTHER" id="PTHR18964:SF149">
    <property type="entry name" value="BIFUNCTIONAL UDP-N-ACETYLGLUCOSAMINE 2-EPIMERASE_N-ACETYLMANNOSAMINE KINASE"/>
    <property type="match status" value="1"/>
</dbReference>
<comment type="similarity">
    <text evidence="1">Belongs to the ROK (NagC/XylR) family.</text>
</comment>
<comment type="caution">
    <text evidence="2">The sequence shown here is derived from an EMBL/GenBank/DDBJ whole genome shotgun (WGS) entry which is preliminary data.</text>
</comment>
<dbReference type="PANTHER" id="PTHR18964">
    <property type="entry name" value="ROK (REPRESSOR, ORF, KINASE) FAMILY"/>
    <property type="match status" value="1"/>
</dbReference>
<dbReference type="CDD" id="cd24073">
    <property type="entry name" value="ASKHA_ATPase_ROK_CYANR"/>
    <property type="match status" value="1"/>
</dbReference>
<dbReference type="Gene3D" id="1.10.10.10">
    <property type="entry name" value="Winged helix-like DNA-binding domain superfamily/Winged helix DNA-binding domain"/>
    <property type="match status" value="1"/>
</dbReference>
<dbReference type="PROSITE" id="PS01125">
    <property type="entry name" value="ROK"/>
    <property type="match status" value="1"/>
</dbReference>
<dbReference type="SUPFAM" id="SSF53067">
    <property type="entry name" value="Actin-like ATPase domain"/>
    <property type="match status" value="1"/>
</dbReference>
<dbReference type="GO" id="GO:0016301">
    <property type="term" value="F:kinase activity"/>
    <property type="evidence" value="ECO:0007669"/>
    <property type="project" value="UniProtKB-KW"/>
</dbReference>
<dbReference type="RefSeq" id="WP_201376259.1">
    <property type="nucleotide sequence ID" value="NZ_BNJG01000004.1"/>
</dbReference>
<sequence length="398" mass="43460">MNTVAPVDRKVMREVNQNTLLNLVRMHAPISRTQLVTLSGLSVGTVVGITTELMGQQLVIERGVAASSLGRKAGLLQIDPHGRYVLGVALMEADEIVVVLLNLLGEIIYSCSKHVSELALSAIMQAVEETLSKNGIEREKVLGLGCGLPGFVDMQTGYSIKNGIHNWHHLAIHEPLERALHLPVFIDNVVNCLAHYEHLYGKRQSYQHLLVVTLGRGVGLAMVIRGQVYRGARGSGAEFGHTLCIPGGRRCECGNYGCLEAYLSDHGLLTSYHELRQQYPGDPSLPAGLSLTEIHERAVQGHPALRQLFREAGQLLGRGLANLINLLNPEYILLTGAYVAPDHLLFASLQDTINEHTFSELAQQVQIVIEPETGDRWAQGAGSLVLHHFFKAPLQSGV</sequence>
<accession>A0ABQ3V4H4</accession>
<dbReference type="InterPro" id="IPR049874">
    <property type="entry name" value="ROK_cs"/>
</dbReference>
<name>A0ABQ3V4H4_9CHLR</name>
<dbReference type="Pfam" id="PF00480">
    <property type="entry name" value="ROK"/>
    <property type="match status" value="1"/>
</dbReference>
<dbReference type="InterPro" id="IPR036390">
    <property type="entry name" value="WH_DNA-bd_sf"/>
</dbReference>
<keyword evidence="3" id="KW-1185">Reference proteome</keyword>